<comment type="caution">
    <text evidence="2">The sequence shown here is derived from an EMBL/GenBank/DDBJ whole genome shotgun (WGS) entry which is preliminary data.</text>
</comment>
<feature type="transmembrane region" description="Helical" evidence="1">
    <location>
        <begin position="209"/>
        <end position="231"/>
    </location>
</feature>
<feature type="transmembrane region" description="Helical" evidence="1">
    <location>
        <begin position="183"/>
        <end position="203"/>
    </location>
</feature>
<feature type="transmembrane region" description="Helical" evidence="1">
    <location>
        <begin position="276"/>
        <end position="294"/>
    </location>
</feature>
<keyword evidence="1" id="KW-1133">Transmembrane helix</keyword>
<gene>
    <name evidence="2" type="ORF">A2164_01500</name>
</gene>
<dbReference type="EMBL" id="MFAT01000058">
    <property type="protein sequence ID" value="OGD85701.1"/>
    <property type="molecule type" value="Genomic_DNA"/>
</dbReference>
<feature type="transmembrane region" description="Helical" evidence="1">
    <location>
        <begin position="415"/>
        <end position="433"/>
    </location>
</feature>
<organism evidence="2 3">
    <name type="scientific">Candidatus Curtissbacteria bacterium RBG_13_35_7</name>
    <dbReference type="NCBI Taxonomy" id="1797705"/>
    <lineage>
        <taxon>Bacteria</taxon>
        <taxon>Candidatus Curtissiibacteriota</taxon>
    </lineage>
</organism>
<feature type="transmembrane region" description="Helical" evidence="1">
    <location>
        <begin position="90"/>
        <end position="110"/>
    </location>
</feature>
<name>A0A1F5G1F0_9BACT</name>
<dbReference type="AlphaFoldDB" id="A0A1F5G1F0"/>
<feature type="transmembrane region" description="Helical" evidence="1">
    <location>
        <begin position="439"/>
        <end position="457"/>
    </location>
</feature>
<evidence type="ECO:0000313" key="2">
    <source>
        <dbReference type="EMBL" id="OGD85701.1"/>
    </source>
</evidence>
<protein>
    <recommendedName>
        <fullName evidence="4">Glycosyltransferase RgtA/B/C/D-like domain-containing protein</fullName>
    </recommendedName>
</protein>
<reference evidence="2 3" key="1">
    <citation type="journal article" date="2016" name="Nat. Commun.">
        <title>Thousands of microbial genomes shed light on interconnected biogeochemical processes in an aquifer system.</title>
        <authorList>
            <person name="Anantharaman K."/>
            <person name="Brown C.T."/>
            <person name="Hug L.A."/>
            <person name="Sharon I."/>
            <person name="Castelle C.J."/>
            <person name="Probst A.J."/>
            <person name="Thomas B.C."/>
            <person name="Singh A."/>
            <person name="Wilkins M.J."/>
            <person name="Karaoz U."/>
            <person name="Brodie E.L."/>
            <person name="Williams K.H."/>
            <person name="Hubbard S.S."/>
            <person name="Banfield J.F."/>
        </authorList>
    </citation>
    <scope>NUCLEOTIDE SEQUENCE [LARGE SCALE GENOMIC DNA]</scope>
</reference>
<evidence type="ECO:0000313" key="3">
    <source>
        <dbReference type="Proteomes" id="UP000176317"/>
    </source>
</evidence>
<dbReference type="PRINTS" id="PR00303">
    <property type="entry name" value="SECYTRNLCASE"/>
</dbReference>
<feature type="transmembrane region" description="Helical" evidence="1">
    <location>
        <begin position="346"/>
        <end position="364"/>
    </location>
</feature>
<feature type="transmembrane region" description="Helical" evidence="1">
    <location>
        <begin position="314"/>
        <end position="334"/>
    </location>
</feature>
<dbReference type="Proteomes" id="UP000176317">
    <property type="component" value="Unassembled WGS sequence"/>
</dbReference>
<evidence type="ECO:0000256" key="1">
    <source>
        <dbReference type="SAM" id="Phobius"/>
    </source>
</evidence>
<feature type="transmembrane region" description="Helical" evidence="1">
    <location>
        <begin position="469"/>
        <end position="488"/>
    </location>
</feature>
<feature type="transmembrane region" description="Helical" evidence="1">
    <location>
        <begin position="6"/>
        <end position="23"/>
    </location>
</feature>
<keyword evidence="1" id="KW-0812">Transmembrane</keyword>
<sequence length="619" mass="71594">MIFPIIFFSISAIFGYLLVKRLTPQLYQEELLISGTLLGSVLNLAVNYLLVTLFSFQLLTILLTQILLLMISGVLFITRRKKSSTSNPKLKISLIILIIISVGLFIPLFVSHMLSIKDGNYYTGGASWGDLAFHITLTNSFVYGKNFPPQNPVFSNTKLTYAPLMDFLSAMFICTGSSIQQAMYIPGIFYAVMIVVVSFLIAYEFTKKIFVSLLTPLLFIFNGGIGFIYFISDARSEGKNIFSALFTMTKEYAHLQEYNIRFSNIVADYFLPQRTFLLGFSTGILILIFFFKYFNDKGKGNLLVAGILSGLLPLIHPHSLIAIVIIISVSFLIHFNIQNILNFIKYYLFIFIVIATIPILWIISADSLDRNFLNIQFFWMANKDNPLWFYLKNLGLVLPLILLSFFIVPTKLIKTYIPFATIFIVTNIIVFQPHDYDNMKIMLYWFLASLVLISYFLQNLWQERWLISRILFCVLLFFLIITGVLSVFRESYAIYQIYDREGLELANRIRLITSPHDVILTSDQHNHPITSFSGRPIVMGYRGWLWTWGYNYQEREKDISNIYQGKRDMIKLIKKYNIAFIVVGPSERNMFLINDSFLDQEFNTILTTNHYKIYDARRI</sequence>
<proteinExistence type="predicted"/>
<accession>A0A1F5G1F0</accession>
<feature type="transmembrane region" description="Helical" evidence="1">
    <location>
        <begin position="30"/>
        <end position="50"/>
    </location>
</feature>
<feature type="transmembrane region" description="Helical" evidence="1">
    <location>
        <begin position="56"/>
        <end position="78"/>
    </location>
</feature>
<evidence type="ECO:0008006" key="4">
    <source>
        <dbReference type="Google" id="ProtNLM"/>
    </source>
</evidence>
<feature type="transmembrane region" description="Helical" evidence="1">
    <location>
        <begin position="387"/>
        <end position="408"/>
    </location>
</feature>
<keyword evidence="1" id="KW-0472">Membrane</keyword>